<accession>A0AAD5RRL8</accession>
<evidence type="ECO:0000259" key="2">
    <source>
        <dbReference type="Pfam" id="PF23155"/>
    </source>
</evidence>
<sequence>MARTKHTLSLTIPLPRGVSPSSLLTHVHSHEPLFRAQAFVTDFQPAKCDLPSILGDPFFLDDGLKIKSFEVTEMVPVVPGVWSKEVRFPAVCQNLEDGARVRADAPAGVRVWSQYRVVRRRGRGRGNPRGSNLNVRPVAGGSTTREGGNDGDVGLGMSGIGEVGYYGTSSTVGTTAREEDALEEDEGGDAYDLDMEVRVECNGLLMPFVSRSMEGAHRELGQKVIDEVEEIQRGGVHRGMGDRYA</sequence>
<name>A0AAD5RRL8_9PEZI</name>
<organism evidence="3 4">
    <name type="scientific">Zalerion maritima</name>
    <dbReference type="NCBI Taxonomy" id="339359"/>
    <lineage>
        <taxon>Eukaryota</taxon>
        <taxon>Fungi</taxon>
        <taxon>Dikarya</taxon>
        <taxon>Ascomycota</taxon>
        <taxon>Pezizomycotina</taxon>
        <taxon>Sordariomycetes</taxon>
        <taxon>Lulworthiomycetidae</taxon>
        <taxon>Lulworthiales</taxon>
        <taxon>Lulworthiaceae</taxon>
        <taxon>Zalerion</taxon>
    </lineage>
</organism>
<keyword evidence="4" id="KW-1185">Reference proteome</keyword>
<gene>
    <name evidence="3" type="ORF">MKZ38_004871</name>
</gene>
<feature type="region of interest" description="Disordered" evidence="1">
    <location>
        <begin position="122"/>
        <end position="152"/>
    </location>
</feature>
<reference evidence="3" key="1">
    <citation type="submission" date="2022-07" db="EMBL/GenBank/DDBJ databases">
        <title>Draft genome sequence of Zalerion maritima ATCC 34329, a (micro)plastics degrading marine fungus.</title>
        <authorList>
            <person name="Paco A."/>
            <person name="Goncalves M.F.M."/>
            <person name="Rocha-Santos T.A.P."/>
            <person name="Alves A."/>
        </authorList>
    </citation>
    <scope>NUCLEOTIDE SEQUENCE</scope>
    <source>
        <strain evidence="3">ATCC 34329</strain>
    </source>
</reference>
<evidence type="ECO:0000313" key="4">
    <source>
        <dbReference type="Proteomes" id="UP001201980"/>
    </source>
</evidence>
<comment type="caution">
    <text evidence="3">The sequence shown here is derived from an EMBL/GenBank/DDBJ whole genome shotgun (WGS) entry which is preliminary data.</text>
</comment>
<proteinExistence type="predicted"/>
<dbReference type="Proteomes" id="UP001201980">
    <property type="component" value="Unassembled WGS sequence"/>
</dbReference>
<dbReference type="PANTHER" id="PTHR38117">
    <property type="entry name" value="NACHT AND WD40 DOMAIN PROTEIN"/>
    <property type="match status" value="1"/>
</dbReference>
<feature type="domain" description="DUF7053" evidence="2">
    <location>
        <begin position="4"/>
        <end position="123"/>
    </location>
</feature>
<dbReference type="InterPro" id="IPR055481">
    <property type="entry name" value="DUF7053"/>
</dbReference>
<dbReference type="Pfam" id="PF23155">
    <property type="entry name" value="DUF7053"/>
    <property type="match status" value="2"/>
</dbReference>
<dbReference type="PANTHER" id="PTHR38117:SF1">
    <property type="entry name" value="DUF3074 DOMAIN-CONTAINING PROTEIN"/>
    <property type="match status" value="1"/>
</dbReference>
<dbReference type="EMBL" id="JAKWBI020000289">
    <property type="protein sequence ID" value="KAJ2897188.1"/>
    <property type="molecule type" value="Genomic_DNA"/>
</dbReference>
<evidence type="ECO:0000256" key="1">
    <source>
        <dbReference type="SAM" id="MobiDB-lite"/>
    </source>
</evidence>
<dbReference type="AlphaFoldDB" id="A0AAD5RRL8"/>
<feature type="domain" description="DUF7053" evidence="2">
    <location>
        <begin position="175"/>
        <end position="229"/>
    </location>
</feature>
<protein>
    <recommendedName>
        <fullName evidence="2">DUF7053 domain-containing protein</fullName>
    </recommendedName>
</protein>
<evidence type="ECO:0000313" key="3">
    <source>
        <dbReference type="EMBL" id="KAJ2897188.1"/>
    </source>
</evidence>